<sequence length="74" mass="8235">MSLPRKAKVVFFLVLIFPIVPFVSSRPLNGVEPIARTRVHAIWVRHVRAPVPPSAHSLCTCLPRSRGGHYANLP</sequence>
<feature type="signal peptide" evidence="1">
    <location>
        <begin position="1"/>
        <end position="25"/>
    </location>
</feature>
<comment type="caution">
    <text evidence="2">The sequence shown here is derived from an EMBL/GenBank/DDBJ whole genome shotgun (WGS) entry which is preliminary data.</text>
</comment>
<evidence type="ECO:0000256" key="1">
    <source>
        <dbReference type="SAM" id="SignalP"/>
    </source>
</evidence>
<feature type="chain" id="PRO_5041323731" description="Secreted protein" evidence="1">
    <location>
        <begin position="26"/>
        <end position="74"/>
    </location>
</feature>
<reference evidence="2 3" key="1">
    <citation type="journal article" date="2023" name="BMC Biotechnol.">
        <title>Vitis rotundifolia cv Carlos genome sequencing.</title>
        <authorList>
            <person name="Huff M."/>
            <person name="Hulse-Kemp A."/>
            <person name="Scheffler B."/>
            <person name="Youngblood R."/>
            <person name="Simpson S."/>
            <person name="Babiker E."/>
            <person name="Staton M."/>
        </authorList>
    </citation>
    <scope>NUCLEOTIDE SEQUENCE [LARGE SCALE GENOMIC DNA]</scope>
    <source>
        <tissue evidence="2">Leaf</tissue>
    </source>
</reference>
<accession>A0AA38YU03</accession>
<evidence type="ECO:0000313" key="3">
    <source>
        <dbReference type="Proteomes" id="UP001168098"/>
    </source>
</evidence>
<keyword evidence="1" id="KW-0732">Signal</keyword>
<dbReference type="AlphaFoldDB" id="A0AA38YU03"/>
<organism evidence="2 3">
    <name type="scientific">Vitis rotundifolia</name>
    <name type="common">Muscadine grape</name>
    <dbReference type="NCBI Taxonomy" id="103349"/>
    <lineage>
        <taxon>Eukaryota</taxon>
        <taxon>Viridiplantae</taxon>
        <taxon>Streptophyta</taxon>
        <taxon>Embryophyta</taxon>
        <taxon>Tracheophyta</taxon>
        <taxon>Spermatophyta</taxon>
        <taxon>Magnoliopsida</taxon>
        <taxon>eudicotyledons</taxon>
        <taxon>Gunneridae</taxon>
        <taxon>Pentapetalae</taxon>
        <taxon>rosids</taxon>
        <taxon>Vitales</taxon>
        <taxon>Vitaceae</taxon>
        <taxon>Viteae</taxon>
        <taxon>Vitis</taxon>
    </lineage>
</organism>
<dbReference type="Proteomes" id="UP001168098">
    <property type="component" value="Unassembled WGS sequence"/>
</dbReference>
<evidence type="ECO:0000313" key="2">
    <source>
        <dbReference type="EMBL" id="KAJ9676656.1"/>
    </source>
</evidence>
<dbReference type="EMBL" id="JARBHA010000017">
    <property type="protein sequence ID" value="KAJ9676656.1"/>
    <property type="molecule type" value="Genomic_DNA"/>
</dbReference>
<keyword evidence="3" id="KW-1185">Reference proteome</keyword>
<evidence type="ECO:0008006" key="4">
    <source>
        <dbReference type="Google" id="ProtNLM"/>
    </source>
</evidence>
<protein>
    <recommendedName>
        <fullName evidence="4">Secreted protein</fullName>
    </recommendedName>
</protein>
<name>A0AA38YU03_VITRO</name>
<proteinExistence type="predicted"/>
<gene>
    <name evidence="2" type="ORF">PVL29_021932</name>
</gene>